<dbReference type="AlphaFoldDB" id="G4CHR3"/>
<reference evidence="2 3" key="1">
    <citation type="submission" date="2011-05" db="EMBL/GenBank/DDBJ databases">
        <authorList>
            <person name="Muzny D."/>
            <person name="Qin X."/>
            <person name="Deng J."/>
            <person name="Jiang H."/>
            <person name="Liu Y."/>
            <person name="Qu J."/>
            <person name="Song X.-Z."/>
            <person name="Zhang L."/>
            <person name="Thornton R."/>
            <person name="Coyle M."/>
            <person name="Francisco L."/>
            <person name="Jackson L."/>
            <person name="Javaid M."/>
            <person name="Korchina V."/>
            <person name="Kovar C."/>
            <person name="Mata R."/>
            <person name="Mathew T."/>
            <person name="Ngo R."/>
            <person name="Nguyen L."/>
            <person name="Nguyen N."/>
            <person name="Okwuonu G."/>
            <person name="Ongeri F."/>
            <person name="Pham C."/>
            <person name="Simmons D."/>
            <person name="Wilczek-Boney K."/>
            <person name="Hale W."/>
            <person name="Jakkamsetti A."/>
            <person name="Pham P."/>
            <person name="Ruth R."/>
            <person name="San Lucas F."/>
            <person name="Warren J."/>
            <person name="Zhang J."/>
            <person name="Zhao Z."/>
            <person name="Zhou C."/>
            <person name="Zhu D."/>
            <person name="Lee S."/>
            <person name="Bess C."/>
            <person name="Blankenburg K."/>
            <person name="Forbes L."/>
            <person name="Fu Q."/>
            <person name="Gubbala S."/>
            <person name="Hirani K."/>
            <person name="Jayaseelan J.C."/>
            <person name="Lara F."/>
            <person name="Munidasa M."/>
            <person name="Palculict T."/>
            <person name="Patil S."/>
            <person name="Pu L.-L."/>
            <person name="Saada N."/>
            <person name="Tang L."/>
            <person name="Weissenberger G."/>
            <person name="Zhu Y."/>
            <person name="Hemphill L."/>
            <person name="Shang Y."/>
            <person name="Youmans B."/>
            <person name="Ayvaz T."/>
            <person name="Ross M."/>
            <person name="Santibanez J."/>
            <person name="Aqrawi P."/>
            <person name="Gross S."/>
            <person name="Joshi V."/>
            <person name="Fowler G."/>
            <person name="Nazareth L."/>
            <person name="Reid J."/>
            <person name="Worley K."/>
            <person name="Petrosino J."/>
            <person name="Highlander S."/>
            <person name="Gibbs R."/>
        </authorList>
    </citation>
    <scope>NUCLEOTIDE SEQUENCE [LARGE SCALE GENOMIC DNA]</scope>
    <source>
        <strain evidence="2 3">871</strain>
    </source>
</reference>
<accession>G4CHR3</accession>
<feature type="region of interest" description="Disordered" evidence="1">
    <location>
        <begin position="1"/>
        <end position="29"/>
    </location>
</feature>
<gene>
    <name evidence="2" type="ORF">HMPREF9371_1152</name>
</gene>
<sequence length="47" mass="5288">MGKGLDFTESARAAQTQLPDGRRLPEQERLPGQECLLEGIWFPFQVA</sequence>
<dbReference type="Proteomes" id="UP000003019">
    <property type="component" value="Unassembled WGS sequence"/>
</dbReference>
<dbReference type="EMBL" id="AGAY01000043">
    <property type="protein sequence ID" value="EGY52642.1"/>
    <property type="molecule type" value="Genomic_DNA"/>
</dbReference>
<dbReference type="HOGENOM" id="CLU_3170666_0_0_4"/>
<keyword evidence="3" id="KW-1185">Reference proteome</keyword>
<evidence type="ECO:0000256" key="1">
    <source>
        <dbReference type="SAM" id="MobiDB-lite"/>
    </source>
</evidence>
<proteinExistence type="predicted"/>
<comment type="caution">
    <text evidence="2">The sequence shown here is derived from an EMBL/GenBank/DDBJ whole genome shotgun (WGS) entry which is preliminary data.</text>
</comment>
<evidence type="ECO:0000313" key="3">
    <source>
        <dbReference type="Proteomes" id="UP000003019"/>
    </source>
</evidence>
<name>G4CHR3_9NEIS</name>
<feature type="compositionally biased region" description="Basic and acidic residues" evidence="1">
    <location>
        <begin position="20"/>
        <end position="29"/>
    </location>
</feature>
<organism evidence="2 3">
    <name type="scientific">Neisseria shayeganii 871</name>
    <dbReference type="NCBI Taxonomy" id="1032488"/>
    <lineage>
        <taxon>Bacteria</taxon>
        <taxon>Pseudomonadati</taxon>
        <taxon>Pseudomonadota</taxon>
        <taxon>Betaproteobacteria</taxon>
        <taxon>Neisseriales</taxon>
        <taxon>Neisseriaceae</taxon>
        <taxon>Neisseria</taxon>
    </lineage>
</organism>
<evidence type="ECO:0000313" key="2">
    <source>
        <dbReference type="EMBL" id="EGY52642.1"/>
    </source>
</evidence>
<protein>
    <submittedName>
        <fullName evidence="2">Uncharacterized protein</fullName>
    </submittedName>
</protein>